<evidence type="ECO:0000313" key="2">
    <source>
        <dbReference type="Proteomes" id="UP001230504"/>
    </source>
</evidence>
<gene>
    <name evidence="1" type="ORF">LY79DRAFT_539347</name>
</gene>
<sequence>MSAYTSSPREIASSTMLSTTLITADRRQNTRGNFTFVPLTGANGEPPSKEADTLFLGVTAVKDGATKVTINEI</sequence>
<comment type="caution">
    <text evidence="1">The sequence shown here is derived from an EMBL/GenBank/DDBJ whole genome shotgun (WGS) entry which is preliminary data.</text>
</comment>
<evidence type="ECO:0000313" key="1">
    <source>
        <dbReference type="EMBL" id="KAK1597872.1"/>
    </source>
</evidence>
<dbReference type="AlphaFoldDB" id="A0AAD8V863"/>
<dbReference type="Proteomes" id="UP001230504">
    <property type="component" value="Unassembled WGS sequence"/>
</dbReference>
<protein>
    <submittedName>
        <fullName evidence="1">Uncharacterized protein</fullName>
    </submittedName>
</protein>
<name>A0AAD8V863_9PEZI</name>
<accession>A0AAD8V863</accession>
<reference evidence="1" key="1">
    <citation type="submission" date="2021-06" db="EMBL/GenBank/DDBJ databases">
        <title>Comparative genomics, transcriptomics and evolutionary studies reveal genomic signatures of adaptation to plant cell wall in hemibiotrophic fungi.</title>
        <authorList>
            <consortium name="DOE Joint Genome Institute"/>
            <person name="Baroncelli R."/>
            <person name="Diaz J.F."/>
            <person name="Benocci T."/>
            <person name="Peng M."/>
            <person name="Battaglia E."/>
            <person name="Haridas S."/>
            <person name="Andreopoulos W."/>
            <person name="Labutti K."/>
            <person name="Pangilinan J."/>
            <person name="Floch G.L."/>
            <person name="Makela M.R."/>
            <person name="Henrissat B."/>
            <person name="Grigoriev I.V."/>
            <person name="Crouch J.A."/>
            <person name="De Vries R.P."/>
            <person name="Sukno S.A."/>
            <person name="Thon M.R."/>
        </authorList>
    </citation>
    <scope>NUCLEOTIDE SEQUENCE</scope>
    <source>
        <strain evidence="1">CBS 125086</strain>
    </source>
</reference>
<keyword evidence="2" id="KW-1185">Reference proteome</keyword>
<dbReference type="GeneID" id="85441052"/>
<proteinExistence type="predicted"/>
<organism evidence="1 2">
    <name type="scientific">Colletotrichum navitas</name>
    <dbReference type="NCBI Taxonomy" id="681940"/>
    <lineage>
        <taxon>Eukaryota</taxon>
        <taxon>Fungi</taxon>
        <taxon>Dikarya</taxon>
        <taxon>Ascomycota</taxon>
        <taxon>Pezizomycotina</taxon>
        <taxon>Sordariomycetes</taxon>
        <taxon>Hypocreomycetidae</taxon>
        <taxon>Glomerellales</taxon>
        <taxon>Glomerellaceae</taxon>
        <taxon>Colletotrichum</taxon>
        <taxon>Colletotrichum graminicola species complex</taxon>
    </lineage>
</organism>
<dbReference type="RefSeq" id="XP_060418618.1">
    <property type="nucleotide sequence ID" value="XM_060556812.1"/>
</dbReference>
<dbReference type="EMBL" id="JAHLJV010000006">
    <property type="protein sequence ID" value="KAK1597872.1"/>
    <property type="molecule type" value="Genomic_DNA"/>
</dbReference>